<dbReference type="GO" id="GO:0005507">
    <property type="term" value="F:copper ion binding"/>
    <property type="evidence" value="ECO:0007669"/>
    <property type="project" value="InterPro"/>
</dbReference>
<dbReference type="Gene3D" id="2.60.40.420">
    <property type="entry name" value="Cupredoxins - blue copper proteins"/>
    <property type="match status" value="3"/>
</dbReference>
<dbReference type="Proteomes" id="UP000592181">
    <property type="component" value="Unassembled WGS sequence"/>
</dbReference>
<comment type="caution">
    <text evidence="5">The sequence shown here is derived from an EMBL/GenBank/DDBJ whole genome shotgun (WGS) entry which is preliminary data.</text>
</comment>
<dbReference type="GO" id="GO:0016491">
    <property type="term" value="F:oxidoreductase activity"/>
    <property type="evidence" value="ECO:0007669"/>
    <property type="project" value="InterPro"/>
</dbReference>
<dbReference type="InterPro" id="IPR011707">
    <property type="entry name" value="Cu-oxidase-like_N"/>
</dbReference>
<feature type="domain" description="Plastocyanin-like" evidence="4">
    <location>
        <begin position="118"/>
        <end position="186"/>
    </location>
</feature>
<evidence type="ECO:0000259" key="3">
    <source>
        <dbReference type="Pfam" id="PF07731"/>
    </source>
</evidence>
<dbReference type="CDD" id="cd13844">
    <property type="entry name" value="CuRO_1_BOD_CotA_like"/>
    <property type="match status" value="1"/>
</dbReference>
<dbReference type="RefSeq" id="WP_218875243.1">
    <property type="nucleotide sequence ID" value="NZ_JACBZX010000001.1"/>
</dbReference>
<dbReference type="InterPro" id="IPR045087">
    <property type="entry name" value="Cu-oxidase_fam"/>
</dbReference>
<feature type="region of interest" description="Disordered" evidence="2">
    <location>
        <begin position="1"/>
        <end position="26"/>
    </location>
</feature>
<evidence type="ECO:0000313" key="5">
    <source>
        <dbReference type="EMBL" id="NYG37006.1"/>
    </source>
</evidence>
<accession>A0A852X1M9</accession>
<proteinExistence type="inferred from homology"/>
<dbReference type="Pfam" id="PF07731">
    <property type="entry name" value="Cu-oxidase_2"/>
    <property type="match status" value="1"/>
</dbReference>
<feature type="region of interest" description="Disordered" evidence="2">
    <location>
        <begin position="358"/>
        <end position="377"/>
    </location>
</feature>
<evidence type="ECO:0000259" key="4">
    <source>
        <dbReference type="Pfam" id="PF07732"/>
    </source>
</evidence>
<feature type="domain" description="Plastocyanin-like" evidence="3">
    <location>
        <begin position="401"/>
        <end position="510"/>
    </location>
</feature>
<sequence>MGVGAPLPHSRSAGARSPFLFHSPPSPPFRDEVPRLPVLDGTDLSVAARSTQHRFHRDYDLSPALGYGDRSYLGPVIEARSGVQTSVRLRNRMGEHPFAADVDLSLHGVPEDFGSQPPTTLHLHGGVTRPRFDGHPEDFIVPGEALRNRYGNGQEAGSLWYHDHTLGTTRLNVYAGLAAPYLIRDEFDTGGEDNPLGLPAGEFEWPLVLQEKVFADGGRQSVRSVRLVPQGSWEGGAVGDRGLINGVVWPQLKVARGLYRFRICNAASLSVWNLHFSDRRRFWVIGNDLGLLDAPAPTREVRMGPAERIDILVDFSDLRAGESVELRNDEPVPLPAAAVGAKPMPLFGRFVATSERGHTGPVPTRLRGGSGRPAVLSPVARPERSRDLTLIQDLDRRFPPTMMLLNNLHYDDEDIERPVQGTVEEWNLINTTPDPHTIHLHLVHFRVIERQRFSVWRYKLANHRPPVGTRWTPSADRFAWGSPSAPKQWESGPKDTVHVDPHTITRILVRWPDRAELGFDPDQTFVPAGAEARMATTMPMSTAEDGRLGGYMWHCHMLDHEDHDMMARFRLVTG</sequence>
<dbReference type="EMBL" id="JACBZX010000001">
    <property type="protein sequence ID" value="NYG37006.1"/>
    <property type="molecule type" value="Genomic_DNA"/>
</dbReference>
<dbReference type="PANTHER" id="PTHR48267">
    <property type="entry name" value="CUPREDOXIN SUPERFAMILY PROTEIN"/>
    <property type="match status" value="1"/>
</dbReference>
<protein>
    <submittedName>
        <fullName evidence="5">FtsP/CotA-like multicopper oxidase with cupredoxin domain</fullName>
    </submittedName>
</protein>
<evidence type="ECO:0000256" key="2">
    <source>
        <dbReference type="SAM" id="MobiDB-lite"/>
    </source>
</evidence>
<dbReference type="AlphaFoldDB" id="A0A852X1M9"/>
<dbReference type="Pfam" id="PF07732">
    <property type="entry name" value="Cu-oxidase_3"/>
    <property type="match status" value="1"/>
</dbReference>
<dbReference type="PANTHER" id="PTHR48267:SF1">
    <property type="entry name" value="BILIRUBIN OXIDASE"/>
    <property type="match status" value="1"/>
</dbReference>
<gene>
    <name evidence="5" type="ORF">BJY28_001475</name>
</gene>
<keyword evidence="6" id="KW-1185">Reference proteome</keyword>
<evidence type="ECO:0000256" key="1">
    <source>
        <dbReference type="ARBA" id="ARBA00010609"/>
    </source>
</evidence>
<dbReference type="InterPro" id="IPR008972">
    <property type="entry name" value="Cupredoxin"/>
</dbReference>
<dbReference type="InterPro" id="IPR011706">
    <property type="entry name" value="Cu-oxidase_C"/>
</dbReference>
<comment type="similarity">
    <text evidence="1">Belongs to the multicopper oxidase family.</text>
</comment>
<evidence type="ECO:0000313" key="6">
    <source>
        <dbReference type="Proteomes" id="UP000592181"/>
    </source>
</evidence>
<reference evidence="5 6" key="1">
    <citation type="submission" date="2020-07" db="EMBL/GenBank/DDBJ databases">
        <title>Sequencing the genomes of 1000 actinobacteria strains.</title>
        <authorList>
            <person name="Klenk H.-P."/>
        </authorList>
    </citation>
    <scope>NUCLEOTIDE SEQUENCE [LARGE SCALE GENOMIC DNA]</scope>
    <source>
        <strain evidence="5 6">DSM 24723</strain>
    </source>
</reference>
<dbReference type="SUPFAM" id="SSF49503">
    <property type="entry name" value="Cupredoxins"/>
    <property type="match status" value="3"/>
</dbReference>
<organism evidence="5 6">
    <name type="scientific">Janibacter alkaliphilus</name>
    <dbReference type="NCBI Taxonomy" id="1069963"/>
    <lineage>
        <taxon>Bacteria</taxon>
        <taxon>Bacillati</taxon>
        <taxon>Actinomycetota</taxon>
        <taxon>Actinomycetes</taxon>
        <taxon>Micrococcales</taxon>
        <taxon>Intrasporangiaceae</taxon>
        <taxon>Janibacter</taxon>
    </lineage>
</organism>
<name>A0A852X1M9_9MICO</name>